<keyword evidence="3 7" id="KW-0997">Cell inner membrane</keyword>
<feature type="transmembrane region" description="Helical" evidence="7">
    <location>
        <begin position="7"/>
        <end position="40"/>
    </location>
</feature>
<evidence type="ECO:0000256" key="7">
    <source>
        <dbReference type="RuleBase" id="RU369079"/>
    </source>
</evidence>
<organism evidence="9 10">
    <name type="scientific">Halomonas beimenensis</name>
    <dbReference type="NCBI Taxonomy" id="475662"/>
    <lineage>
        <taxon>Bacteria</taxon>
        <taxon>Pseudomonadati</taxon>
        <taxon>Pseudomonadota</taxon>
        <taxon>Gammaproteobacteria</taxon>
        <taxon>Oceanospirillales</taxon>
        <taxon>Halomonadaceae</taxon>
        <taxon>Halomonas</taxon>
    </lineage>
</organism>
<dbReference type="PANTHER" id="PTHR33362:SF3">
    <property type="entry name" value="SIALIC ACID TRAP TRANSPORTER PERMEASE PROTEIN SIAT"/>
    <property type="match status" value="1"/>
</dbReference>
<evidence type="ECO:0000256" key="1">
    <source>
        <dbReference type="ARBA" id="ARBA00004429"/>
    </source>
</evidence>
<sequence>MTMDPTIIYVLFGTFFLLLVIGAPITVSLGVAALATYLSLDENPMAFVQIAFTSVGSFPLMALPAFILAGALMEAAGISKRLVDIAEAFAGPITGGLAAATVFACMFFGAISGSGPATTAAVGMLMIPAMANRGYDKGYGSAITASSGGLGVVIPPSIPMVIFGISGMGLQPPPEAVAEHGAFQTLSIPKLFIAGILPGVVIAGCLLTINFLISRKRGYRGLTDHWSYDQIRHTLRKGVWSMLAPIIILGGIYSGLFTPTESAIVAIFYTLVVGVFLHKELAWKPALRTLETTTWITGRVLLILFTATVFGRLLVEQQVPAYIAEVMLSVTDNLYVIWAMIIFFLLFVGMFMETLAAIMILTPVLLPIMYMLGMDPVHVGIVVVCALAIGFQTPPLGENLFVASGIGGASIEEISLKALPFAAGSIVALFIIAYFPQISLWLPSLLGY</sequence>
<evidence type="ECO:0000259" key="8">
    <source>
        <dbReference type="Pfam" id="PF06808"/>
    </source>
</evidence>
<dbReference type="AlphaFoldDB" id="A0A291P9L0"/>
<dbReference type="PIRSF" id="PIRSF006066">
    <property type="entry name" value="HI0050"/>
    <property type="match status" value="1"/>
</dbReference>
<name>A0A291P9L0_9GAMM</name>
<feature type="transmembrane region" description="Helical" evidence="7">
    <location>
        <begin position="335"/>
        <end position="361"/>
    </location>
</feature>
<feature type="transmembrane region" description="Helical" evidence="7">
    <location>
        <begin position="239"/>
        <end position="257"/>
    </location>
</feature>
<dbReference type="Proteomes" id="UP000219993">
    <property type="component" value="Chromosome"/>
</dbReference>
<evidence type="ECO:0000313" key="10">
    <source>
        <dbReference type="Proteomes" id="UP000219993"/>
    </source>
</evidence>
<evidence type="ECO:0000256" key="5">
    <source>
        <dbReference type="ARBA" id="ARBA00022989"/>
    </source>
</evidence>
<reference evidence="9 10" key="1">
    <citation type="journal article" date="2017" name="Sci. Rep.">
        <title>Revealing the Saline Adaptation Strategies of the Halophilic Bacterium Halomonas beimenensis through High-throughput Omics and Transposon Mutagenesis Approaches.</title>
        <authorList>
            <person name="Chen Y.H."/>
            <person name="Lin S.S."/>
            <person name="Shyu Y.T."/>
        </authorList>
    </citation>
    <scope>NUCLEOTIDE SEQUENCE [LARGE SCALE GENOMIC DNA]</scope>
    <source>
        <strain evidence="9 10">NTU-111</strain>
    </source>
</reference>
<feature type="transmembrane region" description="Helical" evidence="7">
    <location>
        <begin position="191"/>
        <end position="213"/>
    </location>
</feature>
<feature type="transmembrane region" description="Helical" evidence="7">
    <location>
        <begin position="147"/>
        <end position="171"/>
    </location>
</feature>
<comment type="function">
    <text evidence="7">Part of the tripartite ATP-independent periplasmic (TRAP) transport system.</text>
</comment>
<dbReference type="GO" id="GO:0005886">
    <property type="term" value="C:plasma membrane"/>
    <property type="evidence" value="ECO:0007669"/>
    <property type="project" value="UniProtKB-SubCell"/>
</dbReference>
<keyword evidence="2" id="KW-1003">Cell membrane</keyword>
<evidence type="ECO:0000256" key="3">
    <source>
        <dbReference type="ARBA" id="ARBA00022519"/>
    </source>
</evidence>
<dbReference type="KEGG" id="hbe:BEI_2577"/>
<proteinExistence type="inferred from homology"/>
<dbReference type="PANTHER" id="PTHR33362">
    <property type="entry name" value="SIALIC ACID TRAP TRANSPORTER PERMEASE PROTEIN SIAT-RELATED"/>
    <property type="match status" value="1"/>
</dbReference>
<dbReference type="NCBIfam" id="TIGR00786">
    <property type="entry name" value="dctM"/>
    <property type="match status" value="1"/>
</dbReference>
<dbReference type="EMBL" id="CP021435">
    <property type="protein sequence ID" value="ATJ83564.1"/>
    <property type="molecule type" value="Genomic_DNA"/>
</dbReference>
<gene>
    <name evidence="9" type="primary">dctM2</name>
    <name evidence="9" type="ORF">BEI_2577</name>
</gene>
<feature type="transmembrane region" description="Helical" evidence="7">
    <location>
        <begin position="263"/>
        <end position="282"/>
    </location>
</feature>
<keyword evidence="10" id="KW-1185">Reference proteome</keyword>
<evidence type="ECO:0000313" key="9">
    <source>
        <dbReference type="EMBL" id="ATJ83564.1"/>
    </source>
</evidence>
<dbReference type="Pfam" id="PF06808">
    <property type="entry name" value="DctM"/>
    <property type="match status" value="1"/>
</dbReference>
<accession>A0A291P9L0</accession>
<feature type="transmembrane region" description="Helical" evidence="7">
    <location>
        <begin position="368"/>
        <end position="391"/>
    </location>
</feature>
<keyword evidence="6 7" id="KW-0472">Membrane</keyword>
<feature type="transmembrane region" description="Helical" evidence="7">
    <location>
        <begin position="46"/>
        <end position="73"/>
    </location>
</feature>
<comment type="subunit">
    <text evidence="7">The complex comprises the extracytoplasmic solute receptor protein and the two transmembrane proteins.</text>
</comment>
<feature type="transmembrane region" description="Helical" evidence="7">
    <location>
        <begin position="85"/>
        <end position="111"/>
    </location>
</feature>
<evidence type="ECO:0000256" key="4">
    <source>
        <dbReference type="ARBA" id="ARBA00022692"/>
    </source>
</evidence>
<dbReference type="GO" id="GO:0022857">
    <property type="term" value="F:transmembrane transporter activity"/>
    <property type="evidence" value="ECO:0007669"/>
    <property type="project" value="UniProtKB-UniRule"/>
</dbReference>
<comment type="similarity">
    <text evidence="7">Belongs to the TRAP transporter large permease family.</text>
</comment>
<feature type="transmembrane region" description="Helical" evidence="7">
    <location>
        <begin position="117"/>
        <end position="135"/>
    </location>
</feature>
<evidence type="ECO:0000256" key="2">
    <source>
        <dbReference type="ARBA" id="ARBA00022475"/>
    </source>
</evidence>
<feature type="transmembrane region" description="Helical" evidence="7">
    <location>
        <begin position="294"/>
        <end position="315"/>
    </location>
</feature>
<protein>
    <recommendedName>
        <fullName evidence="7">TRAP transporter large permease protein</fullName>
    </recommendedName>
</protein>
<keyword evidence="4 7" id="KW-0812">Transmembrane</keyword>
<dbReference type="InterPro" id="IPR010656">
    <property type="entry name" value="DctM"/>
</dbReference>
<feature type="domain" description="TRAP C4-dicarboxylate transport system permease DctM subunit" evidence="8">
    <location>
        <begin position="12"/>
        <end position="438"/>
    </location>
</feature>
<evidence type="ECO:0000256" key="6">
    <source>
        <dbReference type="ARBA" id="ARBA00023136"/>
    </source>
</evidence>
<feature type="transmembrane region" description="Helical" evidence="7">
    <location>
        <begin position="421"/>
        <end position="442"/>
    </location>
</feature>
<comment type="subcellular location">
    <subcellularLocation>
        <location evidence="1 7">Cell inner membrane</location>
        <topology evidence="1 7">Multi-pass membrane protein</topology>
    </subcellularLocation>
</comment>
<keyword evidence="5 7" id="KW-1133">Transmembrane helix</keyword>
<keyword evidence="7" id="KW-0813">Transport</keyword>
<dbReference type="InterPro" id="IPR004681">
    <property type="entry name" value="TRAP_DctM"/>
</dbReference>